<protein>
    <submittedName>
        <fullName evidence="1">Uncharacterized protein</fullName>
    </submittedName>
</protein>
<accession>A0AAD7Z5S6</accession>
<dbReference type="PANTHER" id="PTHR11012:SF56">
    <property type="entry name" value="CHK KINASE-LIKE DOMAIN-CONTAINING PROTEIN-RELATED"/>
    <property type="match status" value="1"/>
</dbReference>
<dbReference type="SUPFAM" id="SSF56112">
    <property type="entry name" value="Protein kinase-like (PK-like)"/>
    <property type="match status" value="1"/>
</dbReference>
<dbReference type="PANTHER" id="PTHR11012">
    <property type="entry name" value="PROTEIN KINASE-LIKE DOMAIN-CONTAINING"/>
    <property type="match status" value="1"/>
</dbReference>
<dbReference type="AlphaFoldDB" id="A0AAD7Z5S6"/>
<sequence>FVDFQRSCMTSPVSDLVYFLNSSASPQVLENNLDCLIEEYHRTLCDTLSNLGHKNLRPTLDMICSEFHKKGIYGVLVGISVRSVVLKDENHIPDFEGIVNKGNIYLSGAYKTAMKTMLPLYKKWGWLNV</sequence>
<reference evidence="1" key="1">
    <citation type="journal article" date="2023" name="IScience">
        <title>Live-bearing cockroach genome reveals convergent evolutionary mechanisms linked to viviparity in insects and beyond.</title>
        <authorList>
            <person name="Fouks B."/>
            <person name="Harrison M.C."/>
            <person name="Mikhailova A.A."/>
            <person name="Marchal E."/>
            <person name="English S."/>
            <person name="Carruthers M."/>
            <person name="Jennings E.C."/>
            <person name="Chiamaka E.L."/>
            <person name="Frigard R.A."/>
            <person name="Pippel M."/>
            <person name="Attardo G.M."/>
            <person name="Benoit J.B."/>
            <person name="Bornberg-Bauer E."/>
            <person name="Tobe S.S."/>
        </authorList>
    </citation>
    <scope>NUCLEOTIDE SEQUENCE</scope>
    <source>
        <strain evidence="1">Stay&amp;Tobe</strain>
    </source>
</reference>
<dbReference type="EMBL" id="JASPKZ010010352">
    <property type="protein sequence ID" value="KAJ9574401.1"/>
    <property type="molecule type" value="Genomic_DNA"/>
</dbReference>
<dbReference type="InterPro" id="IPR011009">
    <property type="entry name" value="Kinase-like_dom_sf"/>
</dbReference>
<gene>
    <name evidence="1" type="ORF">L9F63_025953</name>
</gene>
<reference evidence="1" key="2">
    <citation type="submission" date="2023-05" db="EMBL/GenBank/DDBJ databases">
        <authorList>
            <person name="Fouks B."/>
        </authorList>
    </citation>
    <scope>NUCLEOTIDE SEQUENCE</scope>
    <source>
        <strain evidence="1">Stay&amp;Tobe</strain>
        <tissue evidence="1">Testes</tissue>
    </source>
</reference>
<keyword evidence="2" id="KW-1185">Reference proteome</keyword>
<dbReference type="InterPro" id="IPR004119">
    <property type="entry name" value="EcKL"/>
</dbReference>
<proteinExistence type="predicted"/>
<evidence type="ECO:0000313" key="2">
    <source>
        <dbReference type="Proteomes" id="UP001233999"/>
    </source>
</evidence>
<name>A0AAD7Z5S6_DIPPU</name>
<dbReference type="Proteomes" id="UP001233999">
    <property type="component" value="Unassembled WGS sequence"/>
</dbReference>
<dbReference type="Pfam" id="PF02958">
    <property type="entry name" value="EcKL"/>
    <property type="match status" value="1"/>
</dbReference>
<feature type="non-terminal residue" evidence="1">
    <location>
        <position position="1"/>
    </location>
</feature>
<evidence type="ECO:0000313" key="1">
    <source>
        <dbReference type="EMBL" id="KAJ9574401.1"/>
    </source>
</evidence>
<organism evidence="1 2">
    <name type="scientific">Diploptera punctata</name>
    <name type="common">Pacific beetle cockroach</name>
    <dbReference type="NCBI Taxonomy" id="6984"/>
    <lineage>
        <taxon>Eukaryota</taxon>
        <taxon>Metazoa</taxon>
        <taxon>Ecdysozoa</taxon>
        <taxon>Arthropoda</taxon>
        <taxon>Hexapoda</taxon>
        <taxon>Insecta</taxon>
        <taxon>Pterygota</taxon>
        <taxon>Neoptera</taxon>
        <taxon>Polyneoptera</taxon>
        <taxon>Dictyoptera</taxon>
        <taxon>Blattodea</taxon>
        <taxon>Blaberoidea</taxon>
        <taxon>Blaberidae</taxon>
        <taxon>Diplopterinae</taxon>
        <taxon>Diploptera</taxon>
    </lineage>
</organism>
<comment type="caution">
    <text evidence="1">The sequence shown here is derived from an EMBL/GenBank/DDBJ whole genome shotgun (WGS) entry which is preliminary data.</text>
</comment>